<evidence type="ECO:0000313" key="2">
    <source>
        <dbReference type="EMBL" id="EFJ45989.1"/>
    </source>
</evidence>
<evidence type="ECO:0000256" key="1">
    <source>
        <dbReference type="SAM" id="MobiDB-lite"/>
    </source>
</evidence>
<feature type="compositionally biased region" description="Low complexity" evidence="1">
    <location>
        <begin position="568"/>
        <end position="577"/>
    </location>
</feature>
<dbReference type="InParanoid" id="D8U302"/>
<dbReference type="RefSeq" id="XP_002953067.1">
    <property type="nucleotide sequence ID" value="XM_002953021.1"/>
</dbReference>
<feature type="compositionally biased region" description="Low complexity" evidence="1">
    <location>
        <begin position="726"/>
        <end position="735"/>
    </location>
</feature>
<feature type="compositionally biased region" description="Low complexity" evidence="1">
    <location>
        <begin position="383"/>
        <end position="397"/>
    </location>
</feature>
<dbReference type="EMBL" id="GL378354">
    <property type="protein sequence ID" value="EFJ45989.1"/>
    <property type="molecule type" value="Genomic_DNA"/>
</dbReference>
<proteinExistence type="predicted"/>
<organism evidence="3">
    <name type="scientific">Volvox carteri f. nagariensis</name>
    <dbReference type="NCBI Taxonomy" id="3068"/>
    <lineage>
        <taxon>Eukaryota</taxon>
        <taxon>Viridiplantae</taxon>
        <taxon>Chlorophyta</taxon>
        <taxon>core chlorophytes</taxon>
        <taxon>Chlorophyceae</taxon>
        <taxon>CS clade</taxon>
        <taxon>Chlamydomonadales</taxon>
        <taxon>Volvocaceae</taxon>
        <taxon>Volvox</taxon>
    </lineage>
</organism>
<dbReference type="Proteomes" id="UP000001058">
    <property type="component" value="Unassembled WGS sequence"/>
</dbReference>
<name>D8U302_VOLCA</name>
<evidence type="ECO:0000313" key="3">
    <source>
        <dbReference type="Proteomes" id="UP000001058"/>
    </source>
</evidence>
<dbReference type="STRING" id="3068.D8U302"/>
<reference evidence="2 3" key="1">
    <citation type="journal article" date="2010" name="Science">
        <title>Genomic analysis of organismal complexity in the multicellular green alga Volvox carteri.</title>
        <authorList>
            <person name="Prochnik S.E."/>
            <person name="Umen J."/>
            <person name="Nedelcu A.M."/>
            <person name="Hallmann A."/>
            <person name="Miller S.M."/>
            <person name="Nishii I."/>
            <person name="Ferris P."/>
            <person name="Kuo A."/>
            <person name="Mitros T."/>
            <person name="Fritz-Laylin L.K."/>
            <person name="Hellsten U."/>
            <person name="Chapman J."/>
            <person name="Simakov O."/>
            <person name="Rensing S.A."/>
            <person name="Terry A."/>
            <person name="Pangilinan J."/>
            <person name="Kapitonov V."/>
            <person name="Jurka J."/>
            <person name="Salamov A."/>
            <person name="Shapiro H."/>
            <person name="Schmutz J."/>
            <person name="Grimwood J."/>
            <person name="Lindquist E."/>
            <person name="Lucas S."/>
            <person name="Grigoriev I.V."/>
            <person name="Schmitt R."/>
            <person name="Kirk D."/>
            <person name="Rokhsar D.S."/>
        </authorList>
    </citation>
    <scope>NUCLEOTIDE SEQUENCE [LARGE SCALE GENOMIC DNA]</scope>
    <source>
        <strain evidence="3">f. Nagariensis / Eve</strain>
    </source>
</reference>
<feature type="non-terminal residue" evidence="2">
    <location>
        <position position="1"/>
    </location>
</feature>
<dbReference type="eggNOG" id="ENOG502QPMX">
    <property type="taxonomic scope" value="Eukaryota"/>
</dbReference>
<protein>
    <submittedName>
        <fullName evidence="2">Uncharacterized protein</fullName>
    </submittedName>
</protein>
<dbReference type="GeneID" id="9625690"/>
<feature type="region of interest" description="Disordered" evidence="1">
    <location>
        <begin position="1"/>
        <end position="76"/>
    </location>
</feature>
<feature type="compositionally biased region" description="Polar residues" evidence="1">
    <location>
        <begin position="90"/>
        <end position="100"/>
    </location>
</feature>
<feature type="compositionally biased region" description="Gly residues" evidence="1">
    <location>
        <begin position="330"/>
        <end position="347"/>
    </location>
</feature>
<sequence>SFSGVPRIREPRPSAASGSDAYSAPFNGSHRVARPDAGREPRPGGSAASALPSPSSISFVNSPSVNNDGSTTYRVTTTGRAFPSTLATTINSPVSTTSSCPIRPGSLPGQTSSGSLPSASYAESPGSLTSRISSGLAAGAPAAAGSQVLLSGTSLAQLAISSCTSAEQQLRELLEDRPVQSSYAPSPVAVAPTNSAPLPQLAATMAAATTASSSMSSMPPPLTSRRVPAASVMGSAALTASSPQLPFPLTGLGVPGRTDAQRFAVSACSSPVTSPVPPRYDSSAAGGGGGGLLAALLDHRQTLPPTHPSAAPAVSRADRVTRFAVPSTETGGGGGGAQAVGPHGYGEGTSQRNSGGGGGSRDPPLAPHAASTVEQQQLPEGPTAAAATAAGQHQEQLPSPPAPPPQQQQDQEENHETEQGKQKRAGVLWASISSTTGRESADGDPHNQHNHHHHPYQQPPAAAPAVTAAAMRAVTELKDMDEFSLVAAVRQRQQQLAQRTQAASVAAANSSKHHPHGQPSVKRFASMVGNRSVHQQGQQQSQEQLRKSLGDTSSLLGALGMVMGGHAGSHQHQHGASLPQLPAGSTRPSITLAEGGSLDAAALASGDGGGGMGDMSTASPRRPSLTSVAVLQQGAEHGGDGSGSGSFLPAVMMSPRHSTAAAPNAGHGPVFSSGSSSVRILSTSVSAVSASAAASAAAAIAAASRGSGSAPTGLSSPQHSGGELVAGPTSGSSNGSNGTAGGIYVTAAGPAAAETAEAAVRALAARFGSAVLPDARIPWDQDERDPAMRDRRKKLFEALQAANPAAYHEEAAEAAEAAYRALSERAQLRFRKLLEEPTTQEAPLRQLEGALRELTSQRPFFLPPVIVKPKVERTFVELDATRFKESSWNVDDSLFAQRKKECESHELYDTDKVRLQQLNVDWRRVVSKTRFRRLVLKTDLGVKEDGQRLDEELGEVREELQRQSDLIPSSEALQLSPSAWMAFCHDAGIVGKGCTGMDVQNIFVAVNFEEESETEESAANDDDAMVRFEFMEGLIRVAFAKFISTKRMTDASDAIGALLEGVAASPGIPPEARVDPNEWRRVRFYTAEVEEVIKEYWDLLGGIFKLYKARDRARYFWPEHFFSFLESNQLLGAATGLSRKDAKLIFAWSQALVTDELRRRQRAVSLTLWDFIEAVSRVADAISPPDSQDMVQYFLEEEEDPPETDRLVYEYYRSVGEAGPLLRRPSAGLLSAPTRPLAPKLRNLLQYLVCTLREAWGGHDVKEVAGKVMRTATFLSGGIEMGCGVCSLS</sequence>
<feature type="compositionally biased region" description="Polar residues" evidence="1">
    <location>
        <begin position="108"/>
        <end position="118"/>
    </location>
</feature>
<dbReference type="OrthoDB" id="120976at2759"/>
<feature type="region of interest" description="Disordered" evidence="1">
    <location>
        <begin position="562"/>
        <end position="625"/>
    </location>
</feature>
<feature type="region of interest" description="Disordered" evidence="1">
    <location>
        <begin position="706"/>
        <end position="735"/>
    </location>
</feature>
<feature type="compositionally biased region" description="Basic and acidic residues" evidence="1">
    <location>
        <begin position="33"/>
        <end position="42"/>
    </location>
</feature>
<keyword evidence="3" id="KW-1185">Reference proteome</keyword>
<gene>
    <name evidence="2" type="ORF">VOLCADRAFT_118253</name>
</gene>
<feature type="compositionally biased region" description="Basic and acidic residues" evidence="1">
    <location>
        <begin position="412"/>
        <end position="421"/>
    </location>
</feature>
<feature type="region of interest" description="Disordered" evidence="1">
    <location>
        <begin position="325"/>
        <end position="461"/>
    </location>
</feature>
<feature type="compositionally biased region" description="Low complexity" evidence="1">
    <location>
        <begin position="43"/>
        <end position="67"/>
    </location>
</feature>
<accession>D8U302</accession>
<feature type="region of interest" description="Disordered" evidence="1">
    <location>
        <begin position="90"/>
        <end position="128"/>
    </location>
</feature>
<dbReference type="KEGG" id="vcn:VOLCADRAFT_118253"/>
<feature type="compositionally biased region" description="Low complexity" evidence="1">
    <location>
        <begin position="595"/>
        <end position="605"/>
    </location>
</feature>